<name>A0A6H9V8W0_9ACTN</name>
<protein>
    <submittedName>
        <fullName evidence="1">Uncharacterized protein</fullName>
    </submittedName>
</protein>
<evidence type="ECO:0000313" key="2">
    <source>
        <dbReference type="Proteomes" id="UP000442707"/>
    </source>
</evidence>
<dbReference type="Proteomes" id="UP000442707">
    <property type="component" value="Unassembled WGS sequence"/>
</dbReference>
<dbReference type="EMBL" id="VZRB01000003">
    <property type="protein sequence ID" value="KAB1149481.1"/>
    <property type="molecule type" value="Genomic_DNA"/>
</dbReference>
<proteinExistence type="predicted"/>
<organism evidence="1 2">
    <name type="scientific">Streptomyces luteolifulvus</name>
    <dbReference type="NCBI Taxonomy" id="2615112"/>
    <lineage>
        <taxon>Bacteria</taxon>
        <taxon>Bacillati</taxon>
        <taxon>Actinomycetota</taxon>
        <taxon>Actinomycetes</taxon>
        <taxon>Kitasatosporales</taxon>
        <taxon>Streptomycetaceae</taxon>
        <taxon>Streptomyces</taxon>
    </lineage>
</organism>
<evidence type="ECO:0000313" key="1">
    <source>
        <dbReference type="EMBL" id="KAB1149481.1"/>
    </source>
</evidence>
<accession>A0A6H9V8W0</accession>
<gene>
    <name evidence="1" type="ORF">F7R91_05265</name>
</gene>
<reference evidence="1 2" key="1">
    <citation type="submission" date="2019-09" db="EMBL/GenBank/DDBJ databases">
        <title>Screening of Novel Bioactive Compounds from Soil-Associated.</title>
        <authorList>
            <person name="Zhao S."/>
        </authorList>
    </citation>
    <scope>NUCLEOTIDE SEQUENCE [LARGE SCALE GENOMIC DNA]</scope>
    <source>
        <strain evidence="1 2">HIT-DPA4</strain>
    </source>
</reference>
<sequence>MAWTPCTFAVEHADTPGTTLVVTTNQPHLSNWIGREAKPTLPSDVSQAVEHALREGWTPTAPGSSFHLDLSAGFTPSP</sequence>
<dbReference type="AlphaFoldDB" id="A0A6H9V8W0"/>
<keyword evidence="2" id="KW-1185">Reference proteome</keyword>
<comment type="caution">
    <text evidence="1">The sequence shown here is derived from an EMBL/GenBank/DDBJ whole genome shotgun (WGS) entry which is preliminary data.</text>
</comment>